<feature type="compositionally biased region" description="Low complexity" evidence="1">
    <location>
        <begin position="110"/>
        <end position="126"/>
    </location>
</feature>
<reference evidence="3 4" key="1">
    <citation type="submission" date="2017-10" db="EMBL/GenBank/DDBJ databases">
        <title>Novel microbial diversity and functional potential in the marine mammal oral microbiome.</title>
        <authorList>
            <person name="Dudek N.K."/>
            <person name="Sun C.L."/>
            <person name="Burstein D."/>
            <person name="Kantor R.S."/>
            <person name="Aliaga Goltsman D.S."/>
            <person name="Bik E.M."/>
            <person name="Thomas B.C."/>
            <person name="Banfield J.F."/>
            <person name="Relman D.A."/>
        </authorList>
    </citation>
    <scope>NUCLEOTIDE SEQUENCE [LARGE SCALE GENOMIC DNA]</scope>
    <source>
        <strain evidence="3">DOLJORAL78_50_517</strain>
    </source>
</reference>
<dbReference type="AlphaFoldDB" id="A0A2G6PFM0"/>
<organism evidence="3 4">
    <name type="scientific">Candidatus Contendibacter odensensis</name>
    <dbReference type="NCBI Taxonomy" id="1400860"/>
    <lineage>
        <taxon>Bacteria</taxon>
        <taxon>Pseudomonadati</taxon>
        <taxon>Pseudomonadota</taxon>
        <taxon>Gammaproteobacteria</taxon>
        <taxon>Candidatus Competibacteraceae</taxon>
        <taxon>Candidatus Contendibacter</taxon>
    </lineage>
</organism>
<feature type="compositionally biased region" description="Polar residues" evidence="1">
    <location>
        <begin position="66"/>
        <end position="83"/>
    </location>
</feature>
<evidence type="ECO:0000256" key="2">
    <source>
        <dbReference type="SAM" id="Phobius"/>
    </source>
</evidence>
<dbReference type="Proteomes" id="UP000229278">
    <property type="component" value="Unassembled WGS sequence"/>
</dbReference>
<keyword evidence="2" id="KW-0812">Transmembrane</keyword>
<protein>
    <submittedName>
        <fullName evidence="3">Uncharacterized protein</fullName>
    </submittedName>
</protein>
<sequence length="126" mass="14086">MKTWHILLALMVLIIITFMQPLVTFLGSLALLLATGAFIFRDLPPNQQEVIEQRVLGWLHRVRGNTRPTALPRSNQPYTSDQPPTKRARRTKKNNTKDSRTINDIPPSTPASSTLSSNESTSPTHG</sequence>
<accession>A0A2G6PFM0</accession>
<feature type="region of interest" description="Disordered" evidence="1">
    <location>
        <begin position="65"/>
        <end position="126"/>
    </location>
</feature>
<evidence type="ECO:0000313" key="4">
    <source>
        <dbReference type="Proteomes" id="UP000229278"/>
    </source>
</evidence>
<gene>
    <name evidence="3" type="ORF">CSA09_02540</name>
</gene>
<keyword evidence="2" id="KW-1133">Transmembrane helix</keyword>
<comment type="caution">
    <text evidence="3">The sequence shown here is derived from an EMBL/GenBank/DDBJ whole genome shotgun (WGS) entry which is preliminary data.</text>
</comment>
<evidence type="ECO:0000313" key="3">
    <source>
        <dbReference type="EMBL" id="PIE83366.1"/>
    </source>
</evidence>
<evidence type="ECO:0000256" key="1">
    <source>
        <dbReference type="SAM" id="MobiDB-lite"/>
    </source>
</evidence>
<feature type="transmembrane region" description="Helical" evidence="2">
    <location>
        <begin position="6"/>
        <end position="39"/>
    </location>
</feature>
<name>A0A2G6PFM0_9GAMM</name>
<dbReference type="EMBL" id="PDTV01000005">
    <property type="protein sequence ID" value="PIE83366.1"/>
    <property type="molecule type" value="Genomic_DNA"/>
</dbReference>
<keyword evidence="2" id="KW-0472">Membrane</keyword>
<proteinExistence type="predicted"/>